<feature type="domain" description="AAA+ ATPase" evidence="4">
    <location>
        <begin position="213"/>
        <end position="396"/>
    </location>
</feature>
<dbReference type="SUPFAM" id="SSF52540">
    <property type="entry name" value="P-loop containing nucleoside triphosphate hydrolases"/>
    <property type="match status" value="1"/>
</dbReference>
<dbReference type="Pfam" id="PF13541">
    <property type="entry name" value="ChlI"/>
    <property type="match status" value="1"/>
</dbReference>
<evidence type="ECO:0000256" key="1">
    <source>
        <dbReference type="ARBA" id="ARBA00006354"/>
    </source>
</evidence>
<protein>
    <submittedName>
        <fullName evidence="5">YifB family Mg chelatase-like AAA ATPase</fullName>
    </submittedName>
</protein>
<sequence length="512" mass="55914">MLVKTFGSAVYGIEAITITVGVNIAAGTKYFIVGLPDIAVKESYFRIESALKNCGFRMPRQQVVVNMAPADIKKEGSSYDLTIATAVLAASGQIEAEELDKYLIMGELSLDGGLQPIKGALPIAIQARKDGFKGFILPKQNAREAAIVNDLEVYGVESIKEVAGFFNGDVALQPQMVNTREEFYNSLSNYDSDFSEVKGQENIKRALEIAAAGGHNVILIGPPGAGKTMLARRLPSILPPLSLYEALETTKIHSVAGKLSTADALITVRPFRSPHHTISDVALVGGGGNPQPGEISLAHNGVLFLDELPEFKRSALEVMRQPLEERRVSISRAKFTVDYPSSFMLVASMNPCPCGYYNHPEKECVCPPGTVQKYMSKISGPLLDRIDLHVEVTPVNFNELADDRPAEQSESIRARVINARERQQQRFGDKTDLHANAQMSSKMVRDVCKISEAGQALLKRAMEKLGLSARAYDRILKVARTIADLGGSENIEIEHLAEAIQFRSLDREGWAG</sequence>
<dbReference type="InterPro" id="IPR027417">
    <property type="entry name" value="P-loop_NTPase"/>
</dbReference>
<keyword evidence="6" id="KW-1185">Reference proteome</keyword>
<dbReference type="InterPro" id="IPR020568">
    <property type="entry name" value="Ribosomal_Su5_D2-typ_SF"/>
</dbReference>
<dbReference type="InterPro" id="IPR001208">
    <property type="entry name" value="MCM_dom"/>
</dbReference>
<dbReference type="Proteomes" id="UP001597557">
    <property type="component" value="Unassembled WGS sequence"/>
</dbReference>
<dbReference type="InterPro" id="IPR004482">
    <property type="entry name" value="Mg_chelat-rel"/>
</dbReference>
<dbReference type="InterPro" id="IPR045006">
    <property type="entry name" value="CHLI-like"/>
</dbReference>
<accession>A0ABW5YC17</accession>
<dbReference type="InterPro" id="IPR025158">
    <property type="entry name" value="Mg_chelat-rel_C"/>
</dbReference>
<reference evidence="6" key="1">
    <citation type="journal article" date="2019" name="Int. J. Syst. Evol. Microbiol.">
        <title>The Global Catalogue of Microorganisms (GCM) 10K type strain sequencing project: providing services to taxonomists for standard genome sequencing and annotation.</title>
        <authorList>
            <consortium name="The Broad Institute Genomics Platform"/>
            <consortium name="The Broad Institute Genome Sequencing Center for Infectious Disease"/>
            <person name="Wu L."/>
            <person name="Ma J."/>
        </authorList>
    </citation>
    <scope>NUCLEOTIDE SEQUENCE [LARGE SCALE GENOMIC DNA]</scope>
    <source>
        <strain evidence="6">KCTC 22437</strain>
    </source>
</reference>
<dbReference type="Pfam" id="PF13335">
    <property type="entry name" value="Mg_chelatase_C"/>
    <property type="match status" value="1"/>
</dbReference>
<dbReference type="EMBL" id="JBHUPD010000002">
    <property type="protein sequence ID" value="MFD2872815.1"/>
    <property type="molecule type" value="Genomic_DNA"/>
</dbReference>
<evidence type="ECO:0000313" key="6">
    <source>
        <dbReference type="Proteomes" id="UP001597557"/>
    </source>
</evidence>
<dbReference type="NCBIfam" id="TIGR00368">
    <property type="entry name" value="YifB family Mg chelatase-like AAA ATPase"/>
    <property type="match status" value="1"/>
</dbReference>
<evidence type="ECO:0000256" key="2">
    <source>
        <dbReference type="ARBA" id="ARBA00022741"/>
    </source>
</evidence>
<dbReference type="PANTHER" id="PTHR32039">
    <property type="entry name" value="MAGNESIUM-CHELATASE SUBUNIT CHLI"/>
    <property type="match status" value="1"/>
</dbReference>
<gene>
    <name evidence="5" type="ORF">ACFS5N_10075</name>
</gene>
<evidence type="ECO:0000259" key="4">
    <source>
        <dbReference type="SMART" id="SM00382"/>
    </source>
</evidence>
<dbReference type="RefSeq" id="WP_377184914.1">
    <property type="nucleotide sequence ID" value="NZ_JBHUPD010000002.1"/>
</dbReference>
<comment type="caution">
    <text evidence="5">The sequence shown here is derived from an EMBL/GenBank/DDBJ whole genome shotgun (WGS) entry which is preliminary data.</text>
</comment>
<keyword evidence="2" id="KW-0547">Nucleotide-binding</keyword>
<keyword evidence="3" id="KW-0067">ATP-binding</keyword>
<dbReference type="InterPro" id="IPR000523">
    <property type="entry name" value="Mg_chelatse_chII-like_cat_dom"/>
</dbReference>
<name>A0ABW5YC17_9SPHI</name>
<evidence type="ECO:0000313" key="5">
    <source>
        <dbReference type="EMBL" id="MFD2872815.1"/>
    </source>
</evidence>
<dbReference type="Gene3D" id="3.30.230.10">
    <property type="match status" value="1"/>
</dbReference>
<dbReference type="SUPFAM" id="SSF54211">
    <property type="entry name" value="Ribosomal protein S5 domain 2-like"/>
    <property type="match status" value="1"/>
</dbReference>
<dbReference type="PRINTS" id="PR01657">
    <property type="entry name" value="MCMFAMILY"/>
</dbReference>
<dbReference type="InterPro" id="IPR003593">
    <property type="entry name" value="AAA+_ATPase"/>
</dbReference>
<dbReference type="SMART" id="SM00382">
    <property type="entry name" value="AAA"/>
    <property type="match status" value="1"/>
</dbReference>
<dbReference type="PANTHER" id="PTHR32039:SF7">
    <property type="entry name" value="COMPETENCE PROTEIN COMM"/>
    <property type="match status" value="1"/>
</dbReference>
<comment type="similarity">
    <text evidence="1">Belongs to the Mg-chelatase subunits D/I family. ComM subfamily.</text>
</comment>
<organism evidence="5 6">
    <name type="scientific">Mucilaginibacter ximonensis</name>
    <dbReference type="NCBI Taxonomy" id="538021"/>
    <lineage>
        <taxon>Bacteria</taxon>
        <taxon>Pseudomonadati</taxon>
        <taxon>Bacteroidota</taxon>
        <taxon>Sphingobacteriia</taxon>
        <taxon>Sphingobacteriales</taxon>
        <taxon>Sphingobacteriaceae</taxon>
        <taxon>Mucilaginibacter</taxon>
    </lineage>
</organism>
<dbReference type="InterPro" id="IPR014721">
    <property type="entry name" value="Ribsml_uS5_D2-typ_fold_subgr"/>
</dbReference>
<proteinExistence type="inferred from homology"/>
<evidence type="ECO:0000256" key="3">
    <source>
        <dbReference type="ARBA" id="ARBA00022840"/>
    </source>
</evidence>
<dbReference type="Pfam" id="PF01078">
    <property type="entry name" value="Mg_chelatase"/>
    <property type="match status" value="1"/>
</dbReference>
<dbReference type="Gene3D" id="3.40.50.300">
    <property type="entry name" value="P-loop containing nucleotide triphosphate hydrolases"/>
    <property type="match status" value="1"/>
</dbReference>